<protein>
    <recommendedName>
        <fullName evidence="2">ribonucleoside-diphosphate reductase</fullName>
        <ecNumber evidence="2">1.17.4.1</ecNumber>
    </recommendedName>
</protein>
<dbReference type="EMBL" id="JAEEGB010000015">
    <property type="protein sequence ID" value="MBI6873702.1"/>
    <property type="molecule type" value="Genomic_DNA"/>
</dbReference>
<dbReference type="GO" id="GO:0004748">
    <property type="term" value="F:ribonucleoside-diphosphate reductase activity, thioredoxin disulfide as acceptor"/>
    <property type="evidence" value="ECO:0007669"/>
    <property type="project" value="UniProtKB-EC"/>
</dbReference>
<evidence type="ECO:0000256" key="4">
    <source>
        <dbReference type="ARBA" id="ARBA00022741"/>
    </source>
</evidence>
<dbReference type="Pfam" id="PF12637">
    <property type="entry name" value="TSCPD"/>
    <property type="match status" value="1"/>
</dbReference>
<comment type="similarity">
    <text evidence="1">Belongs to the ribonucleoside diphosphate reductase class-2 family.</text>
</comment>
<evidence type="ECO:0000256" key="3">
    <source>
        <dbReference type="ARBA" id="ARBA00022634"/>
    </source>
</evidence>
<name>A0A934M3Z2_9CLOT</name>
<dbReference type="EC" id="1.17.4.1" evidence="2"/>
<gene>
    <name evidence="7" type="ORF">I6U51_13430</name>
</gene>
<accession>A0A934M3Z2</accession>
<keyword evidence="4" id="KW-0547">Nucleotide-binding</keyword>
<dbReference type="RefSeq" id="WP_211143131.1">
    <property type="nucleotide sequence ID" value="NZ_JAEEGB010000015.1"/>
</dbReference>
<organism evidence="7 8">
    <name type="scientific">Clostridium aciditolerans</name>
    <dbReference type="NCBI Taxonomy" id="339861"/>
    <lineage>
        <taxon>Bacteria</taxon>
        <taxon>Bacillati</taxon>
        <taxon>Bacillota</taxon>
        <taxon>Clostridia</taxon>
        <taxon>Eubacteriales</taxon>
        <taxon>Clostridiaceae</taxon>
        <taxon>Clostridium</taxon>
    </lineage>
</organism>
<evidence type="ECO:0000256" key="5">
    <source>
        <dbReference type="ARBA" id="ARBA00047754"/>
    </source>
</evidence>
<sequence>MYSYKTSGVCSKEINFDILDNKITNVSFVGGCNGNLQGLSSLLEGLEVEDAIKRLEGISCGGKNTSCPDQFVKALQEMVVKNN</sequence>
<comment type="caution">
    <text evidence="7">The sequence shown here is derived from an EMBL/GenBank/DDBJ whole genome shotgun (WGS) entry which is preliminary data.</text>
</comment>
<reference evidence="7" key="1">
    <citation type="submission" date="2020-12" db="EMBL/GenBank/DDBJ databases">
        <title>Clostridium thailandense sp. nov., a novel acetogenic bacterium isolated from peat land soil in Thailand.</title>
        <authorList>
            <person name="Chaikitkaew S."/>
            <person name="Birkeland N.K."/>
        </authorList>
    </citation>
    <scope>NUCLEOTIDE SEQUENCE</scope>
    <source>
        <strain evidence="7">DSM 17425</strain>
    </source>
</reference>
<dbReference type="Proteomes" id="UP000622687">
    <property type="component" value="Unassembled WGS sequence"/>
</dbReference>
<comment type="catalytic activity">
    <reaction evidence="5">
        <text>a 2'-deoxyribonucleoside 5'-diphosphate + [thioredoxin]-disulfide + H2O = a ribonucleoside 5'-diphosphate + [thioredoxin]-dithiol</text>
        <dbReference type="Rhea" id="RHEA:23252"/>
        <dbReference type="Rhea" id="RHEA-COMP:10698"/>
        <dbReference type="Rhea" id="RHEA-COMP:10700"/>
        <dbReference type="ChEBI" id="CHEBI:15377"/>
        <dbReference type="ChEBI" id="CHEBI:29950"/>
        <dbReference type="ChEBI" id="CHEBI:50058"/>
        <dbReference type="ChEBI" id="CHEBI:57930"/>
        <dbReference type="ChEBI" id="CHEBI:73316"/>
        <dbReference type="EC" id="1.17.4.1"/>
    </reaction>
</comment>
<evidence type="ECO:0000313" key="7">
    <source>
        <dbReference type="EMBL" id="MBI6873702.1"/>
    </source>
</evidence>
<dbReference type="NCBIfam" id="TIGR03905">
    <property type="entry name" value="TIGR03905_4_Cys"/>
    <property type="match status" value="1"/>
</dbReference>
<evidence type="ECO:0000256" key="1">
    <source>
        <dbReference type="ARBA" id="ARBA00007405"/>
    </source>
</evidence>
<evidence type="ECO:0000259" key="6">
    <source>
        <dbReference type="Pfam" id="PF12637"/>
    </source>
</evidence>
<evidence type="ECO:0000256" key="2">
    <source>
        <dbReference type="ARBA" id="ARBA00012274"/>
    </source>
</evidence>
<dbReference type="GO" id="GO:0071897">
    <property type="term" value="P:DNA biosynthetic process"/>
    <property type="evidence" value="ECO:0007669"/>
    <property type="project" value="UniProtKB-KW"/>
</dbReference>
<dbReference type="InterPro" id="IPR024434">
    <property type="entry name" value="TSCPD_dom"/>
</dbReference>
<keyword evidence="3" id="KW-0237">DNA synthesis</keyword>
<feature type="domain" description="TSCPD" evidence="6">
    <location>
        <begin position="4"/>
        <end position="78"/>
    </location>
</feature>
<proteinExistence type="inferred from homology"/>
<dbReference type="AlphaFoldDB" id="A0A934M3Z2"/>
<keyword evidence="8" id="KW-1185">Reference proteome</keyword>
<dbReference type="GO" id="GO:0000166">
    <property type="term" value="F:nucleotide binding"/>
    <property type="evidence" value="ECO:0007669"/>
    <property type="project" value="UniProtKB-KW"/>
</dbReference>
<evidence type="ECO:0000313" key="8">
    <source>
        <dbReference type="Proteomes" id="UP000622687"/>
    </source>
</evidence>
<dbReference type="InterPro" id="IPR023806">
    <property type="entry name" value="CHP03905"/>
</dbReference>